<feature type="domain" description="Aminotransferase class I/classII large" evidence="6">
    <location>
        <begin position="34"/>
        <end position="378"/>
    </location>
</feature>
<comment type="similarity">
    <text evidence="5">Belongs to the class-II pyridoxal-phosphate-dependent aminotransferase family. MalY/PatB cystathionine beta-lyase subfamily.</text>
</comment>
<dbReference type="InterPro" id="IPR004839">
    <property type="entry name" value="Aminotransferase_I/II_large"/>
</dbReference>
<keyword evidence="4" id="KW-0456">Lyase</keyword>
<evidence type="ECO:0000256" key="5">
    <source>
        <dbReference type="ARBA" id="ARBA00037974"/>
    </source>
</evidence>
<dbReference type="InterPro" id="IPR015421">
    <property type="entry name" value="PyrdxlP-dep_Trfase_major"/>
</dbReference>
<dbReference type="PANTHER" id="PTHR43525:SF1">
    <property type="entry name" value="PROTEIN MALY"/>
    <property type="match status" value="1"/>
</dbReference>
<evidence type="ECO:0000313" key="7">
    <source>
        <dbReference type="EMBL" id="QSX32123.1"/>
    </source>
</evidence>
<accession>A0ABX7QN34</accession>
<evidence type="ECO:0000256" key="3">
    <source>
        <dbReference type="ARBA" id="ARBA00022898"/>
    </source>
</evidence>
<comment type="cofactor">
    <cofactor evidence="1">
        <name>pyridoxal 5'-phosphate</name>
        <dbReference type="ChEBI" id="CHEBI:597326"/>
    </cofactor>
</comment>
<dbReference type="Gene3D" id="3.40.640.10">
    <property type="entry name" value="Type I PLP-dependent aspartate aminotransferase-like (Major domain)"/>
    <property type="match status" value="1"/>
</dbReference>
<dbReference type="SUPFAM" id="SSF53383">
    <property type="entry name" value="PLP-dependent transferases"/>
    <property type="match status" value="1"/>
</dbReference>
<dbReference type="InterPro" id="IPR015424">
    <property type="entry name" value="PyrdxlP-dep_Trfase"/>
</dbReference>
<dbReference type="EMBL" id="CP071503">
    <property type="protein sequence ID" value="QSX32123.1"/>
    <property type="molecule type" value="Genomic_DNA"/>
</dbReference>
<keyword evidence="7" id="KW-0032">Aminotransferase</keyword>
<evidence type="ECO:0000256" key="4">
    <source>
        <dbReference type="ARBA" id="ARBA00023239"/>
    </source>
</evidence>
<keyword evidence="7" id="KW-0808">Transferase</keyword>
<organism evidence="7 8">
    <name type="scientific">Shewanella avicenniae</name>
    <dbReference type="NCBI Taxonomy" id="2814294"/>
    <lineage>
        <taxon>Bacteria</taxon>
        <taxon>Pseudomonadati</taxon>
        <taxon>Pseudomonadota</taxon>
        <taxon>Gammaproteobacteria</taxon>
        <taxon>Alteromonadales</taxon>
        <taxon>Shewanellaceae</taxon>
        <taxon>Shewanella</taxon>
    </lineage>
</organism>
<reference evidence="7 8" key="1">
    <citation type="submission" date="2021-03" db="EMBL/GenBank/DDBJ databases">
        <title>Novel species identification of genus Shewanella.</title>
        <authorList>
            <person name="Liu G."/>
            <person name="Zhang Q."/>
        </authorList>
    </citation>
    <scope>NUCLEOTIDE SEQUENCE [LARGE SCALE GENOMIC DNA]</scope>
    <source>
        <strain evidence="7 8">FJAT-51800</strain>
    </source>
</reference>
<dbReference type="Proteomes" id="UP000662770">
    <property type="component" value="Chromosome"/>
</dbReference>
<sequence>MQFNFDEQVERRGSNSYKWDSADDAQMLPMWVADMDFRTAPAIIEALHARVDHGIFGYTKVPERYFTAVTNWFATRHNFRFSPQSVLFTTGVVPALSAIIQALVKPGEGVIVPMPAYNCFFSSIRNSRCQQIDSPLLNDNGHFSFDFADIAAKAADPNNTLLLLCNPHNPVGRSWREDELRQLGEICFSNNVTVLSDEIHCDLMMPGQTHIPFASLGDEFLQKSVSCSSPSKSFNLAGVHVANILVEDAEFRKRIDKQININEVCEISPFAVTALIAAYEQGAPWLDELRSYLAQNFATVRDFIAHELPMIQVTPLEATYLAWLDCRALPVSSKVLADKLYQEQHLWLSDGTVYGADGDGFLRMNLATNHGRIVEGLQRLKAAVNDICG</sequence>
<evidence type="ECO:0000313" key="8">
    <source>
        <dbReference type="Proteomes" id="UP000662770"/>
    </source>
</evidence>
<dbReference type="InterPro" id="IPR051798">
    <property type="entry name" value="Class-II_PLP-Dep_Aminotrans"/>
</dbReference>
<dbReference type="InterPro" id="IPR015422">
    <property type="entry name" value="PyrdxlP-dep_Trfase_small"/>
</dbReference>
<evidence type="ECO:0000259" key="6">
    <source>
        <dbReference type="Pfam" id="PF00155"/>
    </source>
</evidence>
<evidence type="ECO:0000256" key="1">
    <source>
        <dbReference type="ARBA" id="ARBA00001933"/>
    </source>
</evidence>
<dbReference type="Pfam" id="PF00155">
    <property type="entry name" value="Aminotran_1_2"/>
    <property type="match status" value="1"/>
</dbReference>
<dbReference type="RefSeq" id="WP_207353368.1">
    <property type="nucleotide sequence ID" value="NZ_CP071503.1"/>
</dbReference>
<keyword evidence="8" id="KW-1185">Reference proteome</keyword>
<protein>
    <recommendedName>
        <fullName evidence="2">cysteine-S-conjugate beta-lyase</fullName>
        <ecNumber evidence="2">4.4.1.13</ecNumber>
    </recommendedName>
</protein>
<dbReference type="Gene3D" id="3.90.1150.10">
    <property type="entry name" value="Aspartate Aminotransferase, domain 1"/>
    <property type="match status" value="1"/>
</dbReference>
<dbReference type="CDD" id="cd00609">
    <property type="entry name" value="AAT_like"/>
    <property type="match status" value="1"/>
</dbReference>
<dbReference type="EC" id="4.4.1.13" evidence="2"/>
<proteinExistence type="inferred from homology"/>
<evidence type="ECO:0000256" key="2">
    <source>
        <dbReference type="ARBA" id="ARBA00012224"/>
    </source>
</evidence>
<gene>
    <name evidence="7" type="ORF">JYB87_10020</name>
</gene>
<dbReference type="PANTHER" id="PTHR43525">
    <property type="entry name" value="PROTEIN MALY"/>
    <property type="match status" value="1"/>
</dbReference>
<dbReference type="GO" id="GO:0008483">
    <property type="term" value="F:transaminase activity"/>
    <property type="evidence" value="ECO:0007669"/>
    <property type="project" value="UniProtKB-KW"/>
</dbReference>
<dbReference type="NCBIfam" id="TIGR04350">
    <property type="entry name" value="C_S_lyase_PatB"/>
    <property type="match status" value="1"/>
</dbReference>
<keyword evidence="3" id="KW-0663">Pyridoxal phosphate</keyword>
<dbReference type="InterPro" id="IPR027619">
    <property type="entry name" value="C-S_lyase_PatB-like"/>
</dbReference>
<name>A0ABX7QN34_9GAMM</name>